<protein>
    <submittedName>
        <fullName evidence="1">Uncharacterized protein</fullName>
    </submittedName>
</protein>
<dbReference type="AlphaFoldDB" id="A0A9Q3CHW3"/>
<dbReference type="EMBL" id="AVOT02007009">
    <property type="protein sequence ID" value="MBW0482946.1"/>
    <property type="molecule type" value="Genomic_DNA"/>
</dbReference>
<proteinExistence type="predicted"/>
<keyword evidence="2" id="KW-1185">Reference proteome</keyword>
<comment type="caution">
    <text evidence="1">The sequence shown here is derived from an EMBL/GenBank/DDBJ whole genome shotgun (WGS) entry which is preliminary data.</text>
</comment>
<name>A0A9Q3CHW3_9BASI</name>
<reference evidence="1" key="1">
    <citation type="submission" date="2021-03" db="EMBL/GenBank/DDBJ databases">
        <title>Draft genome sequence of rust myrtle Austropuccinia psidii MF-1, a brazilian biotype.</title>
        <authorList>
            <person name="Quecine M.C."/>
            <person name="Pachon D.M.R."/>
            <person name="Bonatelli M.L."/>
            <person name="Correr F.H."/>
            <person name="Franceschini L.M."/>
            <person name="Leite T.F."/>
            <person name="Margarido G.R.A."/>
            <person name="Almeida C.A."/>
            <person name="Ferrarezi J.A."/>
            <person name="Labate C.A."/>
        </authorList>
    </citation>
    <scope>NUCLEOTIDE SEQUENCE</scope>
    <source>
        <strain evidence="1">MF-1</strain>
    </source>
</reference>
<accession>A0A9Q3CHW3</accession>
<organism evidence="1 2">
    <name type="scientific">Austropuccinia psidii MF-1</name>
    <dbReference type="NCBI Taxonomy" id="1389203"/>
    <lineage>
        <taxon>Eukaryota</taxon>
        <taxon>Fungi</taxon>
        <taxon>Dikarya</taxon>
        <taxon>Basidiomycota</taxon>
        <taxon>Pucciniomycotina</taxon>
        <taxon>Pucciniomycetes</taxon>
        <taxon>Pucciniales</taxon>
        <taxon>Sphaerophragmiaceae</taxon>
        <taxon>Austropuccinia</taxon>
    </lineage>
</organism>
<sequence length="157" mass="17909">MVRQQNIETATTATSIISASTINFDHDRIVIITQNYQPEPIYFKLINLDISNTLKIAKNLANNQEKAITPQEALRKAMLVIMEKVNQLQKDKADTATRSLSEHLQSHPEGLQQYLEAQRVPDPCRSVEKLHESLPDCEKIFGQSQHLRVTQWMASID</sequence>
<evidence type="ECO:0000313" key="2">
    <source>
        <dbReference type="Proteomes" id="UP000765509"/>
    </source>
</evidence>
<gene>
    <name evidence="1" type="ORF">O181_022661</name>
</gene>
<evidence type="ECO:0000313" key="1">
    <source>
        <dbReference type="EMBL" id="MBW0482946.1"/>
    </source>
</evidence>
<dbReference type="Proteomes" id="UP000765509">
    <property type="component" value="Unassembled WGS sequence"/>
</dbReference>